<dbReference type="Proteomes" id="UP001152797">
    <property type="component" value="Unassembled WGS sequence"/>
</dbReference>
<evidence type="ECO:0000313" key="3">
    <source>
        <dbReference type="EMBL" id="CAL4761372.1"/>
    </source>
</evidence>
<dbReference type="OrthoDB" id="408960at2759"/>
<protein>
    <submittedName>
        <fullName evidence="3">SCP domain-containing protein</fullName>
    </submittedName>
</protein>
<evidence type="ECO:0000256" key="1">
    <source>
        <dbReference type="SAM" id="MobiDB-lite"/>
    </source>
</evidence>
<comment type="caution">
    <text evidence="2">The sequence shown here is derived from an EMBL/GenBank/DDBJ whole genome shotgun (WGS) entry which is preliminary data.</text>
</comment>
<sequence>MQNAQQMPDTAPKVNAFRSYCIQLVDQLCVEFEREVNQMSKDILLYRGELARCADLLAFQLGKEKEYHNMLENIAGNSSMLVGKAAEVGQKHGQHDATKQQMHQMLEDMFAGGKGALADSFGGLDEHRQLAEKHLMSSAELQNQSQAVAKELDNILRTLNEAPVSYREAPVMMGPSQMQGPPRQNFGNGPPPMYNGPNQGNQGPQRFNLPGTMSPGSSPSGYSPPGAGGGPRWQRRPKQKHPETIQAVEGAWPCLPVVVAATVDVAWEGRDNKSEAGERMAYLGIDGTNRFPPLERRPTWTWTGSELLDASDGRLPTLDVRRWDNLRFVALFLRIEVLCSFPPS</sequence>
<name>A0A9P1FGQ6_9DINO</name>
<evidence type="ECO:0000313" key="2">
    <source>
        <dbReference type="EMBL" id="CAI3974060.1"/>
    </source>
</evidence>
<reference evidence="3 4" key="2">
    <citation type="submission" date="2024-05" db="EMBL/GenBank/DDBJ databases">
        <authorList>
            <person name="Chen Y."/>
            <person name="Shah S."/>
            <person name="Dougan E. K."/>
            <person name="Thang M."/>
            <person name="Chan C."/>
        </authorList>
    </citation>
    <scope>NUCLEOTIDE SEQUENCE [LARGE SCALE GENOMIC DNA]</scope>
</reference>
<feature type="region of interest" description="Disordered" evidence="1">
    <location>
        <begin position="175"/>
        <end position="244"/>
    </location>
</feature>
<dbReference type="EMBL" id="CAMXCT010000114">
    <property type="protein sequence ID" value="CAI3974060.1"/>
    <property type="molecule type" value="Genomic_DNA"/>
</dbReference>
<dbReference type="EMBL" id="CAMXCT030000114">
    <property type="protein sequence ID" value="CAL4761372.1"/>
    <property type="molecule type" value="Genomic_DNA"/>
</dbReference>
<accession>A0A9P1FGQ6</accession>
<evidence type="ECO:0000313" key="4">
    <source>
        <dbReference type="Proteomes" id="UP001152797"/>
    </source>
</evidence>
<reference evidence="2" key="1">
    <citation type="submission" date="2022-10" db="EMBL/GenBank/DDBJ databases">
        <authorList>
            <person name="Chen Y."/>
            <person name="Dougan E. K."/>
            <person name="Chan C."/>
            <person name="Rhodes N."/>
            <person name="Thang M."/>
        </authorList>
    </citation>
    <scope>NUCLEOTIDE SEQUENCE</scope>
</reference>
<proteinExistence type="predicted"/>
<dbReference type="EMBL" id="CAMXCT020000114">
    <property type="protein sequence ID" value="CAL1127435.1"/>
    <property type="molecule type" value="Genomic_DNA"/>
</dbReference>
<organism evidence="2">
    <name type="scientific">Cladocopium goreaui</name>
    <dbReference type="NCBI Taxonomy" id="2562237"/>
    <lineage>
        <taxon>Eukaryota</taxon>
        <taxon>Sar</taxon>
        <taxon>Alveolata</taxon>
        <taxon>Dinophyceae</taxon>
        <taxon>Suessiales</taxon>
        <taxon>Symbiodiniaceae</taxon>
        <taxon>Cladocopium</taxon>
    </lineage>
</organism>
<dbReference type="AlphaFoldDB" id="A0A9P1FGQ6"/>
<feature type="compositionally biased region" description="Low complexity" evidence="1">
    <location>
        <begin position="195"/>
        <end position="225"/>
    </location>
</feature>
<keyword evidence="4" id="KW-1185">Reference proteome</keyword>
<gene>
    <name evidence="2" type="ORF">C1SCF055_LOCUS2492</name>
</gene>